<dbReference type="EMBL" id="ML739099">
    <property type="protein sequence ID" value="KAE8353404.1"/>
    <property type="molecule type" value="Genomic_DNA"/>
</dbReference>
<name>A0A5N6Z6V9_9EURO</name>
<evidence type="ECO:0000313" key="2">
    <source>
        <dbReference type="Proteomes" id="UP000327118"/>
    </source>
</evidence>
<proteinExistence type="predicted"/>
<dbReference type="GO" id="GO:0071949">
    <property type="term" value="F:FAD binding"/>
    <property type="evidence" value="ECO:0007669"/>
    <property type="project" value="InterPro"/>
</dbReference>
<keyword evidence="2" id="KW-1185">Reference proteome</keyword>
<dbReference type="Pfam" id="PF06100">
    <property type="entry name" value="MCRA"/>
    <property type="match status" value="1"/>
</dbReference>
<dbReference type="GO" id="GO:0006631">
    <property type="term" value="P:fatty acid metabolic process"/>
    <property type="evidence" value="ECO:0007669"/>
    <property type="project" value="InterPro"/>
</dbReference>
<dbReference type="InterPro" id="IPR036188">
    <property type="entry name" value="FAD/NAD-bd_sf"/>
</dbReference>
<dbReference type="Proteomes" id="UP000327118">
    <property type="component" value="Unassembled WGS sequence"/>
</dbReference>
<accession>A0A5N6Z6V9</accession>
<organism evidence="1 2">
    <name type="scientific">Aspergillus coremiiformis</name>
    <dbReference type="NCBI Taxonomy" id="138285"/>
    <lineage>
        <taxon>Eukaryota</taxon>
        <taxon>Fungi</taxon>
        <taxon>Dikarya</taxon>
        <taxon>Ascomycota</taxon>
        <taxon>Pezizomycotina</taxon>
        <taxon>Eurotiomycetes</taxon>
        <taxon>Eurotiomycetidae</taxon>
        <taxon>Eurotiales</taxon>
        <taxon>Aspergillaceae</taxon>
        <taxon>Aspergillus</taxon>
        <taxon>Aspergillus subgen. Circumdati</taxon>
    </lineage>
</organism>
<dbReference type="GO" id="GO:0050151">
    <property type="term" value="F:oleate hydratase activity"/>
    <property type="evidence" value="ECO:0007669"/>
    <property type="project" value="InterPro"/>
</dbReference>
<reference evidence="2" key="1">
    <citation type="submission" date="2019-04" db="EMBL/GenBank/DDBJ databases">
        <title>Friends and foes A comparative genomics studyof 23 Aspergillus species from section Flavi.</title>
        <authorList>
            <consortium name="DOE Joint Genome Institute"/>
            <person name="Kjaerbolling I."/>
            <person name="Vesth T."/>
            <person name="Frisvad J.C."/>
            <person name="Nybo J.L."/>
            <person name="Theobald S."/>
            <person name="Kildgaard S."/>
            <person name="Isbrandt T."/>
            <person name="Kuo A."/>
            <person name="Sato A."/>
            <person name="Lyhne E.K."/>
            <person name="Kogle M.E."/>
            <person name="Wiebenga A."/>
            <person name="Kun R.S."/>
            <person name="Lubbers R.J."/>
            <person name="Makela M.R."/>
            <person name="Barry K."/>
            <person name="Chovatia M."/>
            <person name="Clum A."/>
            <person name="Daum C."/>
            <person name="Haridas S."/>
            <person name="He G."/>
            <person name="LaButti K."/>
            <person name="Lipzen A."/>
            <person name="Mondo S."/>
            <person name="Riley R."/>
            <person name="Salamov A."/>
            <person name="Simmons B.A."/>
            <person name="Magnuson J.K."/>
            <person name="Henrissat B."/>
            <person name="Mortensen U.H."/>
            <person name="Larsen T.O."/>
            <person name="Devries R.P."/>
            <person name="Grigoriev I.V."/>
            <person name="Machida M."/>
            <person name="Baker S.E."/>
            <person name="Andersen M.R."/>
        </authorList>
    </citation>
    <scope>NUCLEOTIDE SEQUENCE [LARGE SCALE GENOMIC DNA]</scope>
    <source>
        <strain evidence="2">CBS 553.77</strain>
    </source>
</reference>
<dbReference type="AlphaFoldDB" id="A0A5N6Z6V9"/>
<dbReference type="Gene3D" id="3.30.9.80">
    <property type="match status" value="1"/>
</dbReference>
<dbReference type="Gene3D" id="3.50.50.60">
    <property type="entry name" value="FAD/NAD(P)-binding domain"/>
    <property type="match status" value="2"/>
</dbReference>
<dbReference type="OrthoDB" id="545169at2759"/>
<dbReference type="PANTHER" id="PTHR37417:SF2">
    <property type="entry name" value="67 KDA MYOSIN-CROSS-REACTIVE ANTIGEN FAMILY PROTEIN (AFU_ORTHOLOGUE AFUA_5G09970)"/>
    <property type="match status" value="1"/>
</dbReference>
<dbReference type="InterPro" id="IPR010354">
    <property type="entry name" value="Oleate_hydratase"/>
</dbReference>
<gene>
    <name evidence="1" type="ORF">BDV28DRAFT_148141</name>
</gene>
<dbReference type="SUPFAM" id="SSF51905">
    <property type="entry name" value="FAD/NAD(P)-binding domain"/>
    <property type="match status" value="1"/>
</dbReference>
<evidence type="ECO:0000313" key="1">
    <source>
        <dbReference type="EMBL" id="KAE8353404.1"/>
    </source>
</evidence>
<protein>
    <submittedName>
        <fullName evidence="1">Oleate hydratase</fullName>
    </submittedName>
</protein>
<sequence length="547" mass="61032">MPSIRSLRSNSSTYVIRRCHPPPDTLDVWILGSGMATLASAVHLIQEANVPPARIHILEKLSMAGGGSVSEGDATSGYNYRPGGMPPFNGEPMQELLSVVPSRTRRNKTALDDILEYGGTHILNRTSHTRLLARRSHDLIPIDPRKIGLGLRDRIDLFMLTSKTEKTLGRTRIKDYFNEGFFKSNYWLMLATTFGFQPWHSAAELRRYFAHFMHDIHDLNFPRALDSGHYNRHEAIVAPVANFLTSQGVDFQFDTTVSDIIIDTAGEKKKRVSGIRAHRADEPDRKIDIGEHDIVIVSLGSVASGTTTGSNTEPPSLEPVEIDKDLDENWLLWLELCTKNPVFGNAYNFCTRMPESRLESFTVTLKDPEFFTRFIDLTDNQPGTASFVTLRDSSWVISLSVPKQPLFPAQPDDVQVFWGYGLYPEAKGDFVEKPMLTCSGREILTEILYHLHFPVETILETSITIPSIVPRMTATLLPRTCGDRPQVLPEGMENMALIGQFVDIPGEVVVSMDYAVRGAQMAVRQLMGLAVETRKSSRAGSGSNLVL</sequence>
<dbReference type="PANTHER" id="PTHR37417">
    <property type="entry name" value="67 KDA MYOSIN-CROSS-REACTIVE ANTIGEN FAMILY PROTEIN (AFU_ORTHOLOGUE AFUA_5G09970)"/>
    <property type="match status" value="1"/>
</dbReference>